<dbReference type="PANTHER" id="PTHR12988:SF6">
    <property type="entry name" value="SPHINGOMYELIN PHOSPHODIESTERASE 4"/>
    <property type="match status" value="1"/>
</dbReference>
<organism evidence="6 7">
    <name type="scientific">Thraustotheca clavata</name>
    <dbReference type="NCBI Taxonomy" id="74557"/>
    <lineage>
        <taxon>Eukaryota</taxon>
        <taxon>Sar</taxon>
        <taxon>Stramenopiles</taxon>
        <taxon>Oomycota</taxon>
        <taxon>Saprolegniomycetes</taxon>
        <taxon>Saprolegniales</taxon>
        <taxon>Achlyaceae</taxon>
        <taxon>Thraustotheca</taxon>
    </lineage>
</organism>
<evidence type="ECO:0000256" key="1">
    <source>
        <dbReference type="ARBA" id="ARBA00004167"/>
    </source>
</evidence>
<evidence type="ECO:0000256" key="5">
    <source>
        <dbReference type="SAM" id="Phobius"/>
    </source>
</evidence>
<evidence type="ECO:0000256" key="3">
    <source>
        <dbReference type="ARBA" id="ARBA00022989"/>
    </source>
</evidence>
<evidence type="ECO:0000313" key="7">
    <source>
        <dbReference type="Proteomes" id="UP000243217"/>
    </source>
</evidence>
<dbReference type="GO" id="GO:0046475">
    <property type="term" value="P:glycerophospholipid catabolic process"/>
    <property type="evidence" value="ECO:0007669"/>
    <property type="project" value="TreeGrafter"/>
</dbReference>
<comment type="caution">
    <text evidence="6">The sequence shown here is derived from an EMBL/GenBank/DDBJ whole genome shotgun (WGS) entry which is preliminary data.</text>
</comment>
<keyword evidence="2 5" id="KW-0812">Transmembrane</keyword>
<keyword evidence="4 5" id="KW-0472">Membrane</keyword>
<dbReference type="STRING" id="74557.A0A1W0A4U5"/>
<reference evidence="6 7" key="1">
    <citation type="journal article" date="2014" name="Genome Biol. Evol.">
        <title>The secreted proteins of Achlya hypogyna and Thraustotheca clavata identify the ancestral oomycete secretome and reveal gene acquisitions by horizontal gene transfer.</title>
        <authorList>
            <person name="Misner I."/>
            <person name="Blouin N."/>
            <person name="Leonard G."/>
            <person name="Richards T.A."/>
            <person name="Lane C.E."/>
        </authorList>
    </citation>
    <scope>NUCLEOTIDE SEQUENCE [LARGE SCALE GENOMIC DNA]</scope>
    <source>
        <strain evidence="6 7">ATCC 34112</strain>
    </source>
</reference>
<gene>
    <name evidence="6" type="ORF">THRCLA_20656</name>
</gene>
<evidence type="ECO:0000256" key="2">
    <source>
        <dbReference type="ARBA" id="ARBA00022692"/>
    </source>
</evidence>
<name>A0A1W0A4U5_9STRA</name>
<dbReference type="EMBL" id="JNBS01000474">
    <property type="protein sequence ID" value="OQS05304.1"/>
    <property type="molecule type" value="Genomic_DNA"/>
</dbReference>
<accession>A0A1W0A4U5</accession>
<dbReference type="GO" id="GO:0016020">
    <property type="term" value="C:membrane"/>
    <property type="evidence" value="ECO:0007669"/>
    <property type="project" value="UniProtKB-SubCell"/>
</dbReference>
<proteinExistence type="predicted"/>
<dbReference type="OrthoDB" id="10251508at2759"/>
<dbReference type="GO" id="GO:0046513">
    <property type="term" value="P:ceramide biosynthetic process"/>
    <property type="evidence" value="ECO:0007669"/>
    <property type="project" value="TreeGrafter"/>
</dbReference>
<keyword evidence="7" id="KW-1185">Reference proteome</keyword>
<dbReference type="Proteomes" id="UP000243217">
    <property type="component" value="Unassembled WGS sequence"/>
</dbReference>
<feature type="transmembrane region" description="Helical" evidence="5">
    <location>
        <begin position="401"/>
        <end position="422"/>
    </location>
</feature>
<evidence type="ECO:0000256" key="4">
    <source>
        <dbReference type="ARBA" id="ARBA00023136"/>
    </source>
</evidence>
<comment type="subcellular location">
    <subcellularLocation>
        <location evidence="1">Membrane</location>
        <topology evidence="1">Single-pass membrane protein</topology>
    </subcellularLocation>
</comment>
<dbReference type="AlphaFoldDB" id="A0A1W0A4U5"/>
<dbReference type="PANTHER" id="PTHR12988">
    <property type="entry name" value="SPHINGOMYELIN PHOSPHODIESTERASE 4"/>
    <property type="match status" value="1"/>
</dbReference>
<protein>
    <submittedName>
        <fullName evidence="6">Uncharacterized protein</fullName>
    </submittedName>
</protein>
<evidence type="ECO:0000313" key="6">
    <source>
        <dbReference type="EMBL" id="OQS05304.1"/>
    </source>
</evidence>
<dbReference type="Pfam" id="PF14724">
    <property type="entry name" value="mit_SMPDase"/>
    <property type="match status" value="1"/>
</dbReference>
<dbReference type="GO" id="GO:0006685">
    <property type="term" value="P:sphingomyelin catabolic process"/>
    <property type="evidence" value="ECO:0007669"/>
    <property type="project" value="TreeGrafter"/>
</dbReference>
<dbReference type="InterPro" id="IPR024129">
    <property type="entry name" value="Sphingomy_SMPD4"/>
</dbReference>
<keyword evidence="3 5" id="KW-1133">Transmembrane helix</keyword>
<sequence length="423" mass="47791">MELFLNLLVELWMHQNQVVYDPTNTPLAAVKVLDQYTPPTDDVLSALLLTLVHILSDSHIPLLMHPSSHVVLKAIQKPLYDFLQIGFARATPASNPTSFYMLADTLLAYLQPWQCVSWNNGEAPTATFTSSYTAFVLANYHFYTTLFGHFITHSRDLEWDERSLDMLQRALAIYSPELVATLDRAYSALDNSSGLTPPESNILMRHLSEFGLLATGVSLGQDFRRNAEHLLDKMQYMKDLLPHRRSSSNFLPAVFTASGATSSTESIEARIQTLSQRLREVFNIPSTYVPVSVITTTPLKSFSLASLDPTRIAPFNILLSSEGRQQVTAGYRLCSTDSVTYIGDPILKPISSYEIPFLVRFLYRVSMALNTLFGFENPYEGKQTLEDKVAVPDTFRINLRWLAAKGNFLWVMILFLGTYFFLW</sequence>
<dbReference type="GO" id="GO:0050290">
    <property type="term" value="F:sphingomyelin phosphodiesterase D activity"/>
    <property type="evidence" value="ECO:0007669"/>
    <property type="project" value="InterPro"/>
</dbReference>